<evidence type="ECO:0000256" key="8">
    <source>
        <dbReference type="ARBA" id="ARBA00023242"/>
    </source>
</evidence>
<evidence type="ECO:0000256" key="4">
    <source>
        <dbReference type="ARBA" id="ARBA00022801"/>
    </source>
</evidence>
<comment type="caution">
    <text evidence="17">The sequence shown here is derived from an EMBL/GenBank/DDBJ whole genome shotgun (WGS) entry which is preliminary data.</text>
</comment>
<dbReference type="InterPro" id="IPR044765">
    <property type="entry name" value="DDX47/Rrp3_DEADc"/>
</dbReference>
<dbReference type="GO" id="GO:0003724">
    <property type="term" value="F:RNA helicase activity"/>
    <property type="evidence" value="ECO:0007669"/>
    <property type="project" value="UniProtKB-EC"/>
</dbReference>
<dbReference type="PROSITE" id="PS51195">
    <property type="entry name" value="Q_MOTIF"/>
    <property type="match status" value="1"/>
</dbReference>
<dbReference type="GO" id="GO:0005730">
    <property type="term" value="C:nucleolus"/>
    <property type="evidence" value="ECO:0007669"/>
    <property type="project" value="UniProtKB-ARBA"/>
</dbReference>
<evidence type="ECO:0000259" key="15">
    <source>
        <dbReference type="PROSITE" id="PS51194"/>
    </source>
</evidence>
<dbReference type="GO" id="GO:0005524">
    <property type="term" value="F:ATP binding"/>
    <property type="evidence" value="ECO:0007669"/>
    <property type="project" value="UniProtKB-KW"/>
</dbReference>
<evidence type="ECO:0000256" key="3">
    <source>
        <dbReference type="ARBA" id="ARBA00022741"/>
    </source>
</evidence>
<feature type="compositionally biased region" description="Basic residues" evidence="13">
    <location>
        <begin position="455"/>
        <end position="470"/>
    </location>
</feature>
<keyword evidence="3 12" id="KW-0547">Nucleotide-binding</keyword>
<dbReference type="Gene3D" id="3.40.50.300">
    <property type="entry name" value="P-loop containing nucleotide triphosphate hydrolases"/>
    <property type="match status" value="2"/>
</dbReference>
<evidence type="ECO:0000313" key="18">
    <source>
        <dbReference type="Proteomes" id="UP001566132"/>
    </source>
</evidence>
<dbReference type="GO" id="GO:0016787">
    <property type="term" value="F:hydrolase activity"/>
    <property type="evidence" value="ECO:0007669"/>
    <property type="project" value="UniProtKB-KW"/>
</dbReference>
<keyword evidence="18" id="KW-1185">Reference proteome</keyword>
<dbReference type="GO" id="GO:0010468">
    <property type="term" value="P:regulation of gene expression"/>
    <property type="evidence" value="ECO:0007669"/>
    <property type="project" value="UniProtKB-ARBA"/>
</dbReference>
<dbReference type="InterPro" id="IPR000629">
    <property type="entry name" value="RNA-helicase_DEAD-box_CS"/>
</dbReference>
<keyword evidence="7" id="KW-0694">RNA-binding</keyword>
<dbReference type="Pfam" id="PF00270">
    <property type="entry name" value="DEAD"/>
    <property type="match status" value="1"/>
</dbReference>
<dbReference type="EMBL" id="JBDJPC010000006">
    <property type="protein sequence ID" value="KAL1497539.1"/>
    <property type="molecule type" value="Genomic_DNA"/>
</dbReference>
<dbReference type="FunFam" id="3.40.50.300:FF:000681">
    <property type="entry name" value="probable ATP-dependent RNA helicase DDX47"/>
    <property type="match status" value="1"/>
</dbReference>
<keyword evidence="6 12" id="KW-0067">ATP-binding</keyword>
<reference evidence="17 18" key="1">
    <citation type="submission" date="2024-05" db="EMBL/GenBank/DDBJ databases">
        <title>Genetic variation in Jamaican populations of the coffee berry borer (Hypothenemus hampei).</title>
        <authorList>
            <person name="Errbii M."/>
            <person name="Myrie A."/>
        </authorList>
    </citation>
    <scope>NUCLEOTIDE SEQUENCE [LARGE SCALE GENOMIC DNA]</scope>
    <source>
        <strain evidence="17">JA-Hopewell-2020-01-JO</strain>
        <tissue evidence="17">Whole body</tissue>
    </source>
</reference>
<evidence type="ECO:0000256" key="7">
    <source>
        <dbReference type="ARBA" id="ARBA00022884"/>
    </source>
</evidence>
<feature type="region of interest" description="Disordered" evidence="13">
    <location>
        <begin position="426"/>
        <end position="470"/>
    </location>
</feature>
<feature type="compositionally biased region" description="Basic and acidic residues" evidence="13">
    <location>
        <begin position="426"/>
        <end position="436"/>
    </location>
</feature>
<dbReference type="Pfam" id="PF00271">
    <property type="entry name" value="Helicase_C"/>
    <property type="match status" value="1"/>
</dbReference>
<keyword evidence="5 12" id="KW-0347">Helicase</keyword>
<feature type="domain" description="DEAD-box RNA helicase Q" evidence="16">
    <location>
        <begin position="40"/>
        <end position="68"/>
    </location>
</feature>
<comment type="similarity">
    <text evidence="9">Belongs to the DEAD box helicase family. DDX47/RRP3 subfamily.</text>
</comment>
<evidence type="ECO:0000259" key="14">
    <source>
        <dbReference type="PROSITE" id="PS51192"/>
    </source>
</evidence>
<feature type="domain" description="Helicase ATP-binding" evidence="14">
    <location>
        <begin position="71"/>
        <end position="242"/>
    </location>
</feature>
<evidence type="ECO:0000256" key="11">
    <source>
        <dbReference type="PROSITE-ProRule" id="PRU00552"/>
    </source>
</evidence>
<dbReference type="PROSITE" id="PS51194">
    <property type="entry name" value="HELICASE_CTER"/>
    <property type="match status" value="1"/>
</dbReference>
<evidence type="ECO:0000256" key="12">
    <source>
        <dbReference type="RuleBase" id="RU000492"/>
    </source>
</evidence>
<evidence type="ECO:0000256" key="10">
    <source>
        <dbReference type="ARBA" id="ARBA00047984"/>
    </source>
</evidence>
<feature type="short sequence motif" description="Q motif" evidence="11">
    <location>
        <begin position="40"/>
        <end position="68"/>
    </location>
</feature>
<evidence type="ECO:0000256" key="9">
    <source>
        <dbReference type="ARBA" id="ARBA00024350"/>
    </source>
</evidence>
<dbReference type="FunFam" id="3.40.50.300:FF:000626">
    <property type="entry name" value="probable ATP-dependent RNA helicase DDX47"/>
    <property type="match status" value="1"/>
</dbReference>
<dbReference type="CDD" id="cd18787">
    <property type="entry name" value="SF2_C_DEAD"/>
    <property type="match status" value="1"/>
</dbReference>
<feature type="compositionally biased region" description="Basic and acidic residues" evidence="13">
    <location>
        <begin position="1"/>
        <end position="20"/>
    </location>
</feature>
<feature type="region of interest" description="Disordered" evidence="13">
    <location>
        <begin position="1"/>
        <end position="26"/>
    </location>
</feature>
<protein>
    <recommendedName>
        <fullName evidence="2">RNA helicase</fullName>
        <ecNumber evidence="2">3.6.4.13</ecNumber>
    </recommendedName>
</protein>
<comment type="subcellular location">
    <subcellularLocation>
        <location evidence="1">Nucleus</location>
    </subcellularLocation>
</comment>
<dbReference type="InterPro" id="IPR014001">
    <property type="entry name" value="Helicase_ATP-bd"/>
</dbReference>
<organism evidence="17 18">
    <name type="scientific">Hypothenemus hampei</name>
    <name type="common">Coffee berry borer</name>
    <dbReference type="NCBI Taxonomy" id="57062"/>
    <lineage>
        <taxon>Eukaryota</taxon>
        <taxon>Metazoa</taxon>
        <taxon>Ecdysozoa</taxon>
        <taxon>Arthropoda</taxon>
        <taxon>Hexapoda</taxon>
        <taxon>Insecta</taxon>
        <taxon>Pterygota</taxon>
        <taxon>Neoptera</taxon>
        <taxon>Endopterygota</taxon>
        <taxon>Coleoptera</taxon>
        <taxon>Polyphaga</taxon>
        <taxon>Cucujiformia</taxon>
        <taxon>Curculionidae</taxon>
        <taxon>Scolytinae</taxon>
        <taxon>Hypothenemus</taxon>
    </lineage>
</organism>
<evidence type="ECO:0000259" key="16">
    <source>
        <dbReference type="PROSITE" id="PS51195"/>
    </source>
</evidence>
<dbReference type="PROSITE" id="PS51192">
    <property type="entry name" value="HELICASE_ATP_BIND_1"/>
    <property type="match status" value="1"/>
</dbReference>
<dbReference type="SUPFAM" id="SSF52540">
    <property type="entry name" value="P-loop containing nucleoside triphosphate hydrolases"/>
    <property type="match status" value="1"/>
</dbReference>
<evidence type="ECO:0000256" key="2">
    <source>
        <dbReference type="ARBA" id="ARBA00012552"/>
    </source>
</evidence>
<evidence type="ECO:0000256" key="1">
    <source>
        <dbReference type="ARBA" id="ARBA00004123"/>
    </source>
</evidence>
<dbReference type="AlphaFoldDB" id="A0ABD1EM12"/>
<feature type="domain" description="Helicase C-terminal" evidence="15">
    <location>
        <begin position="253"/>
        <end position="413"/>
    </location>
</feature>
<comment type="catalytic activity">
    <reaction evidence="10">
        <text>ATP + H2O = ADP + phosphate + H(+)</text>
        <dbReference type="Rhea" id="RHEA:13065"/>
        <dbReference type="ChEBI" id="CHEBI:15377"/>
        <dbReference type="ChEBI" id="CHEBI:15378"/>
        <dbReference type="ChEBI" id="CHEBI:30616"/>
        <dbReference type="ChEBI" id="CHEBI:43474"/>
        <dbReference type="ChEBI" id="CHEBI:456216"/>
        <dbReference type="EC" id="3.6.4.13"/>
    </reaction>
</comment>
<gene>
    <name evidence="17" type="ORF">ABEB36_008483</name>
</gene>
<accession>A0ABD1EM12</accession>
<dbReference type="Proteomes" id="UP001566132">
    <property type="component" value="Unassembled WGS sequence"/>
</dbReference>
<evidence type="ECO:0000256" key="13">
    <source>
        <dbReference type="SAM" id="MobiDB-lite"/>
    </source>
</evidence>
<dbReference type="EC" id="3.6.4.13" evidence="2"/>
<dbReference type="GO" id="GO:0003723">
    <property type="term" value="F:RNA binding"/>
    <property type="evidence" value="ECO:0007669"/>
    <property type="project" value="UniProtKB-KW"/>
</dbReference>
<name>A0ABD1EM12_HYPHA</name>
<sequence length="470" mass="52852">MAFHEKNSDSEDGNDPKDNEGGNNSNEKVETLIQETESTVTWQDLGLTEVLCKACEQLKWKTPSKIQRESIPVALQGKDVIGLAETGSGKTAAFALPILQALLENPQRHFALILTPTRELAFQISEQFEALGSSIGVKTVVIVGGMDMTSQALILAKKPHIIIATPGRLVDHLSNTKGFNLRALKYLVMDEADRILNMDFEAEVDKILKVIPRERRTFLFSATMTKKVKKLQRACLQDPVRVEVSTKYQTVEKLLQYYVFIPVKFKDVYLLHILNENAGNTFMIFCSTCNNTIRTALLLRNLGFTAVPLHGQMSQNKRLAALTKFKAKTRSILISTDVASRGLDIPHVDIVINFDIPTHSKDYIHRVGRTARAGKSGKAITFVTQYDVELYQRIEQLIGKQLPLYETQENEVMALQERVAESQRIAKMEMRDLTEKKGKKRKGDDDDDTEEATGVRKKIYGGKKKGKKVK</sequence>
<dbReference type="InterPro" id="IPR001650">
    <property type="entry name" value="Helicase_C-like"/>
</dbReference>
<dbReference type="SMART" id="SM00490">
    <property type="entry name" value="HELICc"/>
    <property type="match status" value="1"/>
</dbReference>
<evidence type="ECO:0000256" key="6">
    <source>
        <dbReference type="ARBA" id="ARBA00022840"/>
    </source>
</evidence>
<keyword evidence="8" id="KW-0539">Nucleus</keyword>
<dbReference type="GO" id="GO:0042254">
    <property type="term" value="P:ribosome biogenesis"/>
    <property type="evidence" value="ECO:0007669"/>
    <property type="project" value="UniProtKB-ARBA"/>
</dbReference>
<keyword evidence="4 12" id="KW-0378">Hydrolase</keyword>
<dbReference type="InterPro" id="IPR050079">
    <property type="entry name" value="DEAD_box_RNA_helicase"/>
</dbReference>
<dbReference type="InterPro" id="IPR014014">
    <property type="entry name" value="RNA_helicase_DEAD_Q_motif"/>
</dbReference>
<dbReference type="InterPro" id="IPR011545">
    <property type="entry name" value="DEAD/DEAH_box_helicase_dom"/>
</dbReference>
<evidence type="ECO:0000313" key="17">
    <source>
        <dbReference type="EMBL" id="KAL1497539.1"/>
    </source>
</evidence>
<dbReference type="PANTHER" id="PTHR47959">
    <property type="entry name" value="ATP-DEPENDENT RNA HELICASE RHLE-RELATED"/>
    <property type="match status" value="1"/>
</dbReference>
<dbReference type="PROSITE" id="PS00039">
    <property type="entry name" value="DEAD_ATP_HELICASE"/>
    <property type="match status" value="1"/>
</dbReference>
<dbReference type="SMART" id="SM00487">
    <property type="entry name" value="DEXDc"/>
    <property type="match status" value="1"/>
</dbReference>
<proteinExistence type="inferred from homology"/>
<dbReference type="PANTHER" id="PTHR47959:SF20">
    <property type="entry name" value="RNA HELICASE"/>
    <property type="match status" value="1"/>
</dbReference>
<dbReference type="CDD" id="cd17954">
    <property type="entry name" value="DEADc_DDX47"/>
    <property type="match status" value="1"/>
</dbReference>
<evidence type="ECO:0000256" key="5">
    <source>
        <dbReference type="ARBA" id="ARBA00022806"/>
    </source>
</evidence>
<dbReference type="InterPro" id="IPR027417">
    <property type="entry name" value="P-loop_NTPase"/>
</dbReference>